<dbReference type="AlphaFoldDB" id="A0A9N9GVK1"/>
<evidence type="ECO:0000313" key="1">
    <source>
        <dbReference type="EMBL" id="CAG8637453.1"/>
    </source>
</evidence>
<protein>
    <submittedName>
        <fullName evidence="1">10041_t:CDS:1</fullName>
    </submittedName>
</protein>
<gene>
    <name evidence="1" type="ORF">AGERDE_LOCUS10814</name>
</gene>
<organism evidence="1 2">
    <name type="scientific">Ambispora gerdemannii</name>
    <dbReference type="NCBI Taxonomy" id="144530"/>
    <lineage>
        <taxon>Eukaryota</taxon>
        <taxon>Fungi</taxon>
        <taxon>Fungi incertae sedis</taxon>
        <taxon>Mucoromycota</taxon>
        <taxon>Glomeromycotina</taxon>
        <taxon>Glomeromycetes</taxon>
        <taxon>Archaeosporales</taxon>
        <taxon>Ambisporaceae</taxon>
        <taxon>Ambispora</taxon>
    </lineage>
</organism>
<dbReference type="EMBL" id="CAJVPL010003723">
    <property type="protein sequence ID" value="CAG8637453.1"/>
    <property type="molecule type" value="Genomic_DNA"/>
</dbReference>
<dbReference type="Proteomes" id="UP000789831">
    <property type="component" value="Unassembled WGS sequence"/>
</dbReference>
<comment type="caution">
    <text evidence="1">The sequence shown here is derived from an EMBL/GenBank/DDBJ whole genome shotgun (WGS) entry which is preliminary data.</text>
</comment>
<accession>A0A9N9GVK1</accession>
<proteinExistence type="predicted"/>
<keyword evidence="2" id="KW-1185">Reference proteome</keyword>
<sequence>GKAIGHAQTYYSDGINKTGILCSKCHQEQLKEQAEERKKDQE</sequence>
<name>A0A9N9GVK1_9GLOM</name>
<feature type="non-terminal residue" evidence="1">
    <location>
        <position position="1"/>
    </location>
</feature>
<evidence type="ECO:0000313" key="2">
    <source>
        <dbReference type="Proteomes" id="UP000789831"/>
    </source>
</evidence>
<reference evidence="1" key="1">
    <citation type="submission" date="2021-06" db="EMBL/GenBank/DDBJ databases">
        <authorList>
            <person name="Kallberg Y."/>
            <person name="Tangrot J."/>
            <person name="Rosling A."/>
        </authorList>
    </citation>
    <scope>NUCLEOTIDE SEQUENCE</scope>
    <source>
        <strain evidence="1">MT106</strain>
    </source>
</reference>